<protein>
    <submittedName>
        <fullName evidence="3">Transposase</fullName>
    </submittedName>
</protein>
<name>A0A1I7Z022_9BILA</name>
<keyword evidence="2" id="KW-1185">Reference proteome</keyword>
<evidence type="ECO:0000313" key="2">
    <source>
        <dbReference type="Proteomes" id="UP000095287"/>
    </source>
</evidence>
<dbReference type="Proteomes" id="UP000095287">
    <property type="component" value="Unplaced"/>
</dbReference>
<dbReference type="WBParaSite" id="L893_g21482.t1">
    <property type="protein sequence ID" value="L893_g21482.t1"/>
    <property type="gene ID" value="L893_g21482"/>
</dbReference>
<feature type="region of interest" description="Disordered" evidence="1">
    <location>
        <begin position="71"/>
        <end position="90"/>
    </location>
</feature>
<proteinExistence type="predicted"/>
<reference evidence="3" key="1">
    <citation type="submission" date="2016-11" db="UniProtKB">
        <authorList>
            <consortium name="WormBaseParasite"/>
        </authorList>
    </citation>
    <scope>IDENTIFICATION</scope>
</reference>
<sequence>MSARKGIIRPVYEDATKQKWSTRIAEWNPRLKRPVGKPRTRWRDDITKTVGTQRWHTIARSESLQDWCSRRQAIPLPDQPPQSHRGRTRR</sequence>
<evidence type="ECO:0000313" key="3">
    <source>
        <dbReference type="WBParaSite" id="L893_g21482.t1"/>
    </source>
</evidence>
<accession>A0A1I7Z022</accession>
<organism evidence="2 3">
    <name type="scientific">Steinernema glaseri</name>
    <dbReference type="NCBI Taxonomy" id="37863"/>
    <lineage>
        <taxon>Eukaryota</taxon>
        <taxon>Metazoa</taxon>
        <taxon>Ecdysozoa</taxon>
        <taxon>Nematoda</taxon>
        <taxon>Chromadorea</taxon>
        <taxon>Rhabditida</taxon>
        <taxon>Tylenchina</taxon>
        <taxon>Panagrolaimomorpha</taxon>
        <taxon>Strongyloidoidea</taxon>
        <taxon>Steinernematidae</taxon>
        <taxon>Steinernema</taxon>
    </lineage>
</organism>
<dbReference type="AlphaFoldDB" id="A0A1I7Z022"/>
<evidence type="ECO:0000256" key="1">
    <source>
        <dbReference type="SAM" id="MobiDB-lite"/>
    </source>
</evidence>